<dbReference type="SUPFAM" id="SSF50978">
    <property type="entry name" value="WD40 repeat-like"/>
    <property type="match status" value="1"/>
</dbReference>
<dbReference type="GO" id="GO:0032040">
    <property type="term" value="C:small-subunit processome"/>
    <property type="evidence" value="ECO:0007669"/>
    <property type="project" value="TreeGrafter"/>
</dbReference>
<keyword evidence="6" id="KW-0687">Ribonucleoprotein</keyword>
<dbReference type="InterPro" id="IPR036322">
    <property type="entry name" value="WD40_repeat_dom_sf"/>
</dbReference>
<feature type="repeat" description="WD" evidence="7">
    <location>
        <begin position="320"/>
        <end position="361"/>
    </location>
</feature>
<feature type="region of interest" description="Disordered" evidence="8">
    <location>
        <begin position="414"/>
        <end position="450"/>
    </location>
</feature>
<evidence type="ECO:0000256" key="1">
    <source>
        <dbReference type="ARBA" id="ARBA00004604"/>
    </source>
</evidence>
<evidence type="ECO:0000313" key="10">
    <source>
        <dbReference type="EMBL" id="CAB3236286.1"/>
    </source>
</evidence>
<dbReference type="InterPro" id="IPR015943">
    <property type="entry name" value="WD40/YVTN_repeat-like_dom_sf"/>
</dbReference>
<name>A0A6F9DB68_9ASCI</name>
<accession>A0A6F9DB68</accession>
<dbReference type="AlphaFoldDB" id="A0A6F9DB68"/>
<feature type="repeat" description="WD" evidence="7">
    <location>
        <begin position="105"/>
        <end position="136"/>
    </location>
</feature>
<feature type="repeat" description="WD" evidence="7">
    <location>
        <begin position="277"/>
        <end position="308"/>
    </location>
</feature>
<dbReference type="FunFam" id="2.130.10.10:FF:000826">
    <property type="entry name" value="DDB1- and CUL4-associated factor 13"/>
    <property type="match status" value="1"/>
</dbReference>
<evidence type="ECO:0000256" key="2">
    <source>
        <dbReference type="ARBA" id="ARBA00005649"/>
    </source>
</evidence>
<dbReference type="Pfam" id="PF00400">
    <property type="entry name" value="WD40"/>
    <property type="match status" value="4"/>
</dbReference>
<dbReference type="InterPro" id="IPR007287">
    <property type="entry name" value="Sof1"/>
</dbReference>
<evidence type="ECO:0000259" key="9">
    <source>
        <dbReference type="Pfam" id="PF04158"/>
    </source>
</evidence>
<evidence type="ECO:0000256" key="3">
    <source>
        <dbReference type="ARBA" id="ARBA00022574"/>
    </source>
</evidence>
<evidence type="ECO:0000256" key="6">
    <source>
        <dbReference type="ARBA" id="ARBA00023274"/>
    </source>
</evidence>
<feature type="compositionally biased region" description="Polar residues" evidence="8">
    <location>
        <begin position="440"/>
        <end position="450"/>
    </location>
</feature>
<dbReference type="Pfam" id="PF04158">
    <property type="entry name" value="Sof1"/>
    <property type="match status" value="1"/>
</dbReference>
<comment type="similarity">
    <text evidence="2">Belongs to the WD repeat DCAF13/WDSOF1 family.</text>
</comment>
<dbReference type="FunFam" id="2.130.10.10:FF:000132">
    <property type="entry name" value="DDB1- and CUL4-associated factor 13"/>
    <property type="match status" value="1"/>
</dbReference>
<dbReference type="PROSITE" id="PS50082">
    <property type="entry name" value="WD_REPEATS_2"/>
    <property type="match status" value="4"/>
</dbReference>
<evidence type="ECO:0000256" key="8">
    <source>
        <dbReference type="SAM" id="MobiDB-lite"/>
    </source>
</evidence>
<keyword evidence="4" id="KW-0677">Repeat</keyword>
<dbReference type="EMBL" id="LR784366">
    <property type="protein sequence ID" value="CAB3236286.1"/>
    <property type="molecule type" value="mRNA"/>
</dbReference>
<protein>
    <submittedName>
        <fullName evidence="10">DDB1- and CUL4-associated factor 13</fullName>
    </submittedName>
</protein>
<evidence type="ECO:0000256" key="5">
    <source>
        <dbReference type="ARBA" id="ARBA00023242"/>
    </source>
</evidence>
<sequence>MKVKVLSRNPDDYVRETKRDIHRVFRNYDPALHPFEAPREYTRALNAVKLDRVFAKPFIASLDGHRDGVCCMCKSKQKLNSLFSGSCDGELRQWNLTNRHCIRAVQAHTGFVRGLSCSHDGRVVVSVGDDKTIKYWTTDALSEDRDKPINTIVAKSLYTGVDHHWSEATFATCGQTVDIWNDERSEPVRSYRWGTDSVNSVRFNPVEANLCISTISDRSIVLYDIRAAVPLNKVVLKMKSNVVAWNPMEAFVFTAANEDHNLYTFDMRNLNFAMNVHTDHADAVLDVDYAPTGKEFVSGSYDRSIRIFPSNRSRSRDVYHTKRMQRVFCVKWSSDNRYLLSGSDETNVRIWKARASEKLGTLTPREQTAARYNLKLREKFAYHPQIKRISRHRHVPKSIYNTLKEKRTMKEAQRKKTQNLRTHSKPGAVPHVAERAKHIVSNTDANEANE</sequence>
<dbReference type="PROSITE" id="PS50294">
    <property type="entry name" value="WD_REPEATS_REGION"/>
    <property type="match status" value="3"/>
</dbReference>
<comment type="subcellular location">
    <subcellularLocation>
        <location evidence="1">Nucleus</location>
        <location evidence="1">Nucleolus</location>
    </subcellularLocation>
</comment>
<keyword evidence="5" id="KW-0539">Nucleus</keyword>
<proteinExistence type="evidence at transcript level"/>
<dbReference type="Gene3D" id="2.130.10.10">
    <property type="entry name" value="YVTN repeat-like/Quinoprotein amine dehydrogenase"/>
    <property type="match status" value="2"/>
</dbReference>
<evidence type="ECO:0000256" key="7">
    <source>
        <dbReference type="PROSITE-ProRule" id="PRU00221"/>
    </source>
</evidence>
<feature type="repeat" description="WD" evidence="7">
    <location>
        <begin position="62"/>
        <end position="104"/>
    </location>
</feature>
<feature type="compositionally biased region" description="Basic residues" evidence="8">
    <location>
        <begin position="415"/>
        <end position="424"/>
    </location>
</feature>
<dbReference type="InterPro" id="IPR001680">
    <property type="entry name" value="WD40_rpt"/>
</dbReference>
<dbReference type="PANTHER" id="PTHR22851:SF0">
    <property type="entry name" value="DDB1- AND CUL4-ASSOCIATED FACTOR 13"/>
    <property type="match status" value="1"/>
</dbReference>
<keyword evidence="3 7" id="KW-0853">WD repeat</keyword>
<dbReference type="GO" id="GO:0000462">
    <property type="term" value="P:maturation of SSU-rRNA from tricistronic rRNA transcript (SSU-rRNA, 5.8S rRNA, LSU-rRNA)"/>
    <property type="evidence" value="ECO:0007669"/>
    <property type="project" value="TreeGrafter"/>
</dbReference>
<dbReference type="SMART" id="SM00320">
    <property type="entry name" value="WD40"/>
    <property type="match status" value="5"/>
</dbReference>
<evidence type="ECO:0000256" key="4">
    <source>
        <dbReference type="ARBA" id="ARBA00022737"/>
    </source>
</evidence>
<organism evidence="10">
    <name type="scientific">Phallusia mammillata</name>
    <dbReference type="NCBI Taxonomy" id="59560"/>
    <lineage>
        <taxon>Eukaryota</taxon>
        <taxon>Metazoa</taxon>
        <taxon>Chordata</taxon>
        <taxon>Tunicata</taxon>
        <taxon>Ascidiacea</taxon>
        <taxon>Phlebobranchia</taxon>
        <taxon>Ascidiidae</taxon>
        <taxon>Phallusia</taxon>
    </lineage>
</organism>
<reference evidence="10" key="1">
    <citation type="submission" date="2020-04" db="EMBL/GenBank/DDBJ databases">
        <authorList>
            <person name="Neveu A P."/>
        </authorList>
    </citation>
    <scope>NUCLEOTIDE SEQUENCE</scope>
    <source>
        <tissue evidence="10">Whole embryo</tissue>
    </source>
</reference>
<dbReference type="InterPro" id="IPR051733">
    <property type="entry name" value="WD_repeat_DCAF13/WDSOF1"/>
</dbReference>
<gene>
    <name evidence="10" type="primary">Dcaf13</name>
</gene>
<dbReference type="PANTHER" id="PTHR22851">
    <property type="entry name" value="U3 SMALL NUCLEOLAR RNA U3 SNORNA ASSOCIATED PROTEIN"/>
    <property type="match status" value="1"/>
</dbReference>
<feature type="domain" description="Sof1-like protein" evidence="9">
    <location>
        <begin position="353"/>
        <end position="439"/>
    </location>
</feature>